<evidence type="ECO:0000256" key="7">
    <source>
        <dbReference type="ARBA" id="ARBA00022679"/>
    </source>
</evidence>
<dbReference type="OMA" id="VWDSKIT"/>
<evidence type="ECO:0000256" key="12">
    <source>
        <dbReference type="ARBA" id="ARBA00044727"/>
    </source>
</evidence>
<evidence type="ECO:0000256" key="10">
    <source>
        <dbReference type="ARBA" id="ARBA00022989"/>
    </source>
</evidence>
<dbReference type="InParanoid" id="H2Z276"/>
<feature type="chain" id="PRO_5003578720" description="Dol-P-Glc:Glc(2)Man(9)GlcNAc(2)-PP-Dol alpha-1,2-glucosyltransferase" evidence="15">
    <location>
        <begin position="27"/>
        <end position="477"/>
    </location>
</feature>
<dbReference type="GO" id="GO:0006488">
    <property type="term" value="P:dolichol-linked oligosaccharide biosynthetic process"/>
    <property type="evidence" value="ECO:0007669"/>
    <property type="project" value="UniProtKB-UniRule"/>
</dbReference>
<feature type="transmembrane region" description="Helical" evidence="14">
    <location>
        <begin position="440"/>
        <end position="460"/>
    </location>
</feature>
<dbReference type="PANTHER" id="PTHR12989">
    <property type="entry name" value="ALPHA-1,2-GLUCOSYLTRANSFERASE ALG10"/>
    <property type="match status" value="1"/>
</dbReference>
<dbReference type="EC" id="2.4.1.256" evidence="4 14"/>
<comment type="pathway">
    <text evidence="2">Protein modification; protein glycosylation.</text>
</comment>
<keyword evidence="9" id="KW-0256">Endoplasmic reticulum</keyword>
<evidence type="ECO:0000256" key="6">
    <source>
        <dbReference type="ARBA" id="ARBA00022676"/>
    </source>
</evidence>
<evidence type="ECO:0000256" key="13">
    <source>
        <dbReference type="ARBA" id="ARBA00048064"/>
    </source>
</evidence>
<evidence type="ECO:0000256" key="2">
    <source>
        <dbReference type="ARBA" id="ARBA00004922"/>
    </source>
</evidence>
<dbReference type="PIRSF" id="PIRSF028810">
    <property type="entry name" value="Alpha1_2_glucosyltferase_Alg10"/>
    <property type="match status" value="1"/>
</dbReference>
<keyword evidence="11 14" id="KW-0472">Membrane</keyword>
<evidence type="ECO:0000256" key="15">
    <source>
        <dbReference type="SAM" id="SignalP"/>
    </source>
</evidence>
<evidence type="ECO:0000256" key="8">
    <source>
        <dbReference type="ARBA" id="ARBA00022692"/>
    </source>
</evidence>
<feature type="transmembrane region" description="Helical" evidence="14">
    <location>
        <begin position="288"/>
        <end position="310"/>
    </location>
</feature>
<feature type="signal peptide" evidence="15">
    <location>
        <begin position="1"/>
        <end position="26"/>
    </location>
</feature>
<evidence type="ECO:0000256" key="11">
    <source>
        <dbReference type="ARBA" id="ARBA00023136"/>
    </source>
</evidence>
<feature type="transmembrane region" description="Helical" evidence="14">
    <location>
        <begin position="258"/>
        <end position="276"/>
    </location>
</feature>
<feature type="transmembrane region" description="Helical" evidence="14">
    <location>
        <begin position="125"/>
        <end position="146"/>
    </location>
</feature>
<feature type="transmembrane region" description="Helical" evidence="14">
    <location>
        <begin position="54"/>
        <end position="75"/>
    </location>
</feature>
<protein>
    <recommendedName>
        <fullName evidence="5 14">Dol-P-Glc:Glc(2)Man(9)GlcNAc(2)-PP-Dol alpha-1,2-glucosyltransferase</fullName>
        <ecNumber evidence="4 14">2.4.1.256</ecNumber>
    </recommendedName>
</protein>
<keyword evidence="10 14" id="KW-1133">Transmembrane helix</keyword>
<feature type="transmembrane region" description="Helical" evidence="14">
    <location>
        <begin position="226"/>
        <end position="246"/>
    </location>
</feature>
<evidence type="ECO:0000256" key="5">
    <source>
        <dbReference type="ARBA" id="ARBA00018512"/>
    </source>
</evidence>
<reference evidence="16" key="3">
    <citation type="submission" date="2025-09" db="UniProtKB">
        <authorList>
            <consortium name="Ensembl"/>
        </authorList>
    </citation>
    <scope>IDENTIFICATION</scope>
</reference>
<evidence type="ECO:0000256" key="3">
    <source>
        <dbReference type="ARBA" id="ARBA00010600"/>
    </source>
</evidence>
<dbReference type="PANTHER" id="PTHR12989:SF10">
    <property type="entry name" value="DOL-P-GLC:GLC(2)MAN(9)GLCNAC(2)-PP-DOL ALPHA-1,2-GLUCOSYLTRANSFERASE-RELATED"/>
    <property type="match status" value="1"/>
</dbReference>
<dbReference type="STRING" id="51511.ENSCSAVP00000011688"/>
<dbReference type="Ensembl" id="ENSCSAVT00000011824.1">
    <property type="protein sequence ID" value="ENSCSAVP00000011688.1"/>
    <property type="gene ID" value="ENSCSAVG00000006845.1"/>
</dbReference>
<evidence type="ECO:0000313" key="16">
    <source>
        <dbReference type="Ensembl" id="ENSCSAVP00000011688.1"/>
    </source>
</evidence>
<dbReference type="Proteomes" id="UP000007875">
    <property type="component" value="Unassembled WGS sequence"/>
</dbReference>
<comment type="subcellular location">
    <subcellularLocation>
        <location evidence="1">Endoplasmic reticulum membrane</location>
        <topology evidence="1">Multi-pass membrane protein</topology>
    </subcellularLocation>
</comment>
<evidence type="ECO:0000256" key="14">
    <source>
        <dbReference type="PIRNR" id="PIRNR028810"/>
    </source>
</evidence>
<keyword evidence="17" id="KW-1185">Reference proteome</keyword>
<evidence type="ECO:0000256" key="9">
    <source>
        <dbReference type="ARBA" id="ARBA00022824"/>
    </source>
</evidence>
<dbReference type="FunCoup" id="H2Z276">
    <property type="interactions" value="549"/>
</dbReference>
<proteinExistence type="inferred from homology"/>
<feature type="transmembrane region" description="Helical" evidence="14">
    <location>
        <begin position="87"/>
        <end position="104"/>
    </location>
</feature>
<dbReference type="GO" id="GO:0005789">
    <property type="term" value="C:endoplasmic reticulum membrane"/>
    <property type="evidence" value="ECO:0007669"/>
    <property type="project" value="UniProtKB-SubCell"/>
</dbReference>
<accession>H2Z276</accession>
<comment type="function">
    <text evidence="12">Dol-P-Glc:Glc(2)Man(9)GlcNAc(2)-PP-Dol alpha-1,2-glucosyltransferase that operates in the biosynthetic pathway of dolichol-linked oligosaccharides, the glycan precursors employed in protein asparagine (N)-glycosylation. The assembly of dolichol-linked oligosaccharides begins on the cytosolic side of the endoplasmic reticulum membrane and finishes in its lumen. The sequential addition of sugars to dolichol pyrophosphate produces dolichol-linked oligosaccharides containing fourteen sugars, including two GlcNAcs, nine mannoses and three glucoses. Once assembled, the oligosaccharide is transferred from the lipid to nascent proteins by oligosaccharyltransferases. In the lumen of the endoplasmic reticulum, adds the third and last glucose residue from dolichyl phosphate glucose (Dol-P-Glc) onto the lipid-linked oligosaccharide intermediate Glc(2)Man(9)GlcNAc(2)-PP-Dol to produce Glc(3)Man(9)GlcNAc(2)-PP-Dol.</text>
</comment>
<keyword evidence="7" id="KW-0808">Transferase</keyword>
<comment type="similarity">
    <text evidence="3 14">Belongs to the ALG10 glucosyltransferase family.</text>
</comment>
<organism evidence="16 17">
    <name type="scientific">Ciona savignyi</name>
    <name type="common">Pacific transparent sea squirt</name>
    <dbReference type="NCBI Taxonomy" id="51511"/>
    <lineage>
        <taxon>Eukaryota</taxon>
        <taxon>Metazoa</taxon>
        <taxon>Chordata</taxon>
        <taxon>Tunicata</taxon>
        <taxon>Ascidiacea</taxon>
        <taxon>Phlebobranchia</taxon>
        <taxon>Cionidae</taxon>
        <taxon>Ciona</taxon>
    </lineage>
</organism>
<name>H2Z276_CIOSA</name>
<dbReference type="InterPro" id="IPR016900">
    <property type="entry name" value="Alg10"/>
</dbReference>
<evidence type="ECO:0000256" key="4">
    <source>
        <dbReference type="ARBA" id="ARBA00011967"/>
    </source>
</evidence>
<keyword evidence="6 14" id="KW-0328">Glycosyltransferase</keyword>
<dbReference type="Pfam" id="PF04922">
    <property type="entry name" value="DIE2_ALG10"/>
    <property type="match status" value="1"/>
</dbReference>
<comment type="caution">
    <text evidence="14">Lacks conserved residue(s) required for the propagation of feature annotation.</text>
</comment>
<comment type="catalytic activity">
    <reaction evidence="13">
        <text>an alpha-D-Glc-(1-&gt;3)-alpha-D-Glc-(1-&gt;3)-alpha-D-Man-(1-&gt;2)-alpha-D-Man-(1-&gt;2)-alpha-D-Man-(1-&gt;3)-[alpha-D-Man-(1-&gt;2)-alpha-D-Man-(1-&gt;3)-[alpha-D-Man-(1-&gt;2)-alpha-D-Man-(1-&gt;6)]-alpha-D-Man-(1-&gt;6)]-beta-D-Man-(1-&gt;4)-beta-D-GlcNAc-(1-&gt;4)-alpha-D-GlcNAc-diphospho-di-trans,poly-cis-dolichol + a di-trans,poly-cis-dolichyl beta-D-glucosyl phosphate = a alpha-D-Glc-(1-&gt;2)-alpha-D-Glc-(1-&gt;3)-alpha-D-Glc-(1-&gt;3)-alpha-D-Man-(1-&gt;2)-alpha-D-Man-(1-&gt;2)-alpha-D-Man-(1-&gt;3)-[alpha-D-Man-(1-&gt;2)-alpha-D-Man-(1-&gt;3)-[alpha-D-Man-(1-&gt;2)-alpha-D-Man-(1-&gt;6)]-alpha-D-Man-(1-&gt;6)]-beta-D-Man-(1-&gt;4)-beta-D-GlcNAc-(1-&gt;4)-alpha-D-GlcNAc-diphospho-di-trans,poly-cis-dolichol + a di-trans,poly-cis-dolichyl phosphate + H(+)</text>
        <dbReference type="Rhea" id="RHEA:29543"/>
        <dbReference type="Rhea" id="RHEA-COMP:19498"/>
        <dbReference type="Rhea" id="RHEA-COMP:19502"/>
        <dbReference type="Rhea" id="RHEA-COMP:19512"/>
        <dbReference type="Rhea" id="RHEA-COMP:19522"/>
        <dbReference type="ChEBI" id="CHEBI:15378"/>
        <dbReference type="ChEBI" id="CHEBI:57525"/>
        <dbReference type="ChEBI" id="CHEBI:57683"/>
        <dbReference type="ChEBI" id="CHEBI:132522"/>
        <dbReference type="ChEBI" id="CHEBI:132523"/>
        <dbReference type="EC" id="2.4.1.256"/>
    </reaction>
    <physiologicalReaction direction="left-to-right" evidence="13">
        <dbReference type="Rhea" id="RHEA:29544"/>
    </physiologicalReaction>
</comment>
<reference evidence="17" key="1">
    <citation type="submission" date="2003-08" db="EMBL/GenBank/DDBJ databases">
        <authorList>
            <person name="Birren B."/>
            <person name="Nusbaum C."/>
            <person name="Abebe A."/>
            <person name="Abouelleil A."/>
            <person name="Adekoya E."/>
            <person name="Ait-zahra M."/>
            <person name="Allen N."/>
            <person name="Allen T."/>
            <person name="An P."/>
            <person name="Anderson M."/>
            <person name="Anderson S."/>
            <person name="Arachchi H."/>
            <person name="Armbruster J."/>
            <person name="Bachantsang P."/>
            <person name="Baldwin J."/>
            <person name="Barry A."/>
            <person name="Bayul T."/>
            <person name="Blitshsteyn B."/>
            <person name="Bloom T."/>
            <person name="Blye J."/>
            <person name="Boguslavskiy L."/>
            <person name="Borowsky M."/>
            <person name="Boukhgalter B."/>
            <person name="Brunache A."/>
            <person name="Butler J."/>
            <person name="Calixte N."/>
            <person name="Calvo S."/>
            <person name="Camarata J."/>
            <person name="Campo K."/>
            <person name="Chang J."/>
            <person name="Cheshatsang Y."/>
            <person name="Citroen M."/>
            <person name="Collymore A."/>
            <person name="Considine T."/>
            <person name="Cook A."/>
            <person name="Cooke P."/>
            <person name="Corum B."/>
            <person name="Cuomo C."/>
            <person name="David R."/>
            <person name="Dawoe T."/>
            <person name="Degray S."/>
            <person name="Dodge S."/>
            <person name="Dooley K."/>
            <person name="Dorje P."/>
            <person name="Dorjee K."/>
            <person name="Dorris L."/>
            <person name="Duffey N."/>
            <person name="Dupes A."/>
            <person name="Elkins T."/>
            <person name="Engels R."/>
            <person name="Erickson J."/>
            <person name="Farina A."/>
            <person name="Faro S."/>
            <person name="Ferreira P."/>
            <person name="Fischer H."/>
            <person name="Fitzgerald M."/>
            <person name="Foley K."/>
            <person name="Gage D."/>
            <person name="Galagan J."/>
            <person name="Gearin G."/>
            <person name="Gnerre S."/>
            <person name="Gnirke A."/>
            <person name="Goyette A."/>
            <person name="Graham J."/>
            <person name="Grandbois E."/>
            <person name="Gyaltsen K."/>
            <person name="Hafez N."/>
            <person name="Hagopian D."/>
            <person name="Hagos B."/>
            <person name="Hall J."/>
            <person name="Hatcher B."/>
            <person name="Heller A."/>
            <person name="Higgins H."/>
            <person name="Honan T."/>
            <person name="Horn A."/>
            <person name="Houde N."/>
            <person name="Hughes L."/>
            <person name="Hulme W."/>
            <person name="Husby E."/>
            <person name="Iliev I."/>
            <person name="Jaffe D."/>
            <person name="Jones C."/>
            <person name="Kamal M."/>
            <person name="Kamat A."/>
            <person name="Kamvysselis M."/>
            <person name="Karlsson E."/>
            <person name="Kells C."/>
            <person name="Kieu A."/>
            <person name="Kisner P."/>
            <person name="Kodira C."/>
            <person name="Kulbokas E."/>
            <person name="Labutti K."/>
            <person name="Lama D."/>
            <person name="Landers T."/>
            <person name="Leger J."/>
            <person name="Levine S."/>
            <person name="Lewis D."/>
            <person name="Lewis T."/>
            <person name="Lindblad-toh K."/>
            <person name="Liu X."/>
            <person name="Lokyitsang T."/>
            <person name="Lokyitsang Y."/>
            <person name="Lucien O."/>
            <person name="Lui A."/>
            <person name="Ma L.J."/>
            <person name="Mabbitt R."/>
            <person name="Macdonald J."/>
            <person name="Maclean C."/>
            <person name="Major J."/>
            <person name="Manning J."/>
            <person name="Marabella R."/>
            <person name="Maru K."/>
            <person name="Matthews C."/>
            <person name="Mauceli E."/>
            <person name="Mccarthy M."/>
            <person name="Mcdonough S."/>
            <person name="Mcghee T."/>
            <person name="Meldrim J."/>
            <person name="Meneus L."/>
            <person name="Mesirov J."/>
            <person name="Mihalev A."/>
            <person name="Mihova T."/>
            <person name="Mikkelsen T."/>
            <person name="Mlenga V."/>
            <person name="Moru K."/>
            <person name="Mozes J."/>
            <person name="Mulrain L."/>
            <person name="Munson G."/>
            <person name="Naylor J."/>
            <person name="Newes C."/>
            <person name="Nguyen C."/>
            <person name="Nguyen N."/>
            <person name="Nguyen T."/>
            <person name="Nicol R."/>
            <person name="Nielsen C."/>
            <person name="Nizzari M."/>
            <person name="Norbu C."/>
            <person name="Norbu N."/>
            <person name="O'donnell P."/>
            <person name="Okoawo O."/>
            <person name="O'leary S."/>
            <person name="Omotosho B."/>
            <person name="O'neill K."/>
            <person name="Osman S."/>
            <person name="Parker S."/>
            <person name="Perrin D."/>
            <person name="Phunkhang P."/>
            <person name="Piqani B."/>
            <person name="Purcell S."/>
            <person name="Rachupka T."/>
            <person name="Ramasamy U."/>
            <person name="Rameau R."/>
            <person name="Ray V."/>
            <person name="Raymond C."/>
            <person name="Retta R."/>
            <person name="Richardson S."/>
            <person name="Rise C."/>
            <person name="Rodriguez J."/>
            <person name="Rogers J."/>
            <person name="Rogov P."/>
            <person name="Rutman M."/>
            <person name="Schupbach R."/>
            <person name="Seaman C."/>
            <person name="Settipalli S."/>
            <person name="Sharpe T."/>
            <person name="Sheridan J."/>
            <person name="Sherpa N."/>
            <person name="Shi J."/>
            <person name="Smirnov S."/>
            <person name="Smith C."/>
            <person name="Sougnez C."/>
            <person name="Spencer B."/>
            <person name="Stalker J."/>
            <person name="Stange-thomann N."/>
            <person name="Stavropoulos S."/>
            <person name="Stetson K."/>
            <person name="Stone C."/>
            <person name="Stone S."/>
            <person name="Stubbs M."/>
            <person name="Talamas J."/>
            <person name="Tchuinga P."/>
            <person name="Tenzing P."/>
            <person name="Tesfaye S."/>
            <person name="Theodore J."/>
            <person name="Thoulutsang Y."/>
            <person name="Topham K."/>
            <person name="Towey S."/>
            <person name="Tsamla T."/>
            <person name="Tsomo N."/>
            <person name="Vallee D."/>
            <person name="Vassiliev H."/>
            <person name="Venkataraman V."/>
            <person name="Vinson J."/>
            <person name="Vo A."/>
            <person name="Wade C."/>
            <person name="Wang S."/>
            <person name="Wangchuk T."/>
            <person name="Wangdi T."/>
            <person name="Whittaker C."/>
            <person name="Wilkinson J."/>
            <person name="Wu Y."/>
            <person name="Wyman D."/>
            <person name="Yadav S."/>
            <person name="Yang S."/>
            <person name="Yang X."/>
            <person name="Yeager S."/>
            <person name="Yee E."/>
            <person name="Young G."/>
            <person name="Zainoun J."/>
            <person name="Zembeck L."/>
            <person name="Zimmer A."/>
            <person name="Zody M."/>
            <person name="Lander E."/>
        </authorList>
    </citation>
    <scope>NUCLEOTIDE SEQUENCE [LARGE SCALE GENOMIC DNA]</scope>
</reference>
<evidence type="ECO:0000256" key="1">
    <source>
        <dbReference type="ARBA" id="ARBA00004477"/>
    </source>
</evidence>
<reference evidence="16" key="2">
    <citation type="submission" date="2025-08" db="UniProtKB">
        <authorList>
            <consortium name="Ensembl"/>
        </authorList>
    </citation>
    <scope>IDENTIFICATION</scope>
</reference>
<evidence type="ECO:0000313" key="17">
    <source>
        <dbReference type="Proteomes" id="UP000007875"/>
    </source>
</evidence>
<feature type="transmembrane region" description="Helical" evidence="14">
    <location>
        <begin position="358"/>
        <end position="383"/>
    </location>
</feature>
<dbReference type="AlphaFoldDB" id="H2Z276"/>
<dbReference type="GO" id="GO:0106073">
    <property type="term" value="F:dolichyl pyrophosphate Glc2Man9GlcNAc2 alpha-1,2-glucosyltransferase activity"/>
    <property type="evidence" value="ECO:0007669"/>
    <property type="project" value="UniProtKB-UniRule"/>
</dbReference>
<sequence length="477" mass="55083">PSMLSKTGIYLAVSCVLFQVIYQAQPTPFIDEIFHIPQAQKFCNGHFSEWDPKITTLPGMYFISVLILAPLSWFGGKSLCTVWSLRFINIMFNLVNLLISYLILKRLRRENVKPKVEDEKVRADKIWCSLSIGLFPLLYFYSFLYYTDPGSTTFVLLAYLACIHDHHKTAGLVSAISIVFRQTNVVWVMFMAGITVSDQLDDIEDVEKIQASPELHDKLARYAPNYIAVSFRFFAKLLAAVLRYLLAVDHLILIASLIWPYLLVLCGFGGFVYINGGIVVGDRSSHQAVLHLAQLFYFSGFALAFASPVLITKDKIARFVEMVRERSHECLLYAALSCYVLFHYSHEHPYLLADNRHYVFYLWRLFLGRSVIRYVAVPVYMFAAWSINDSLSKNCTSLWKVVYIICVSCQTAPQKLLEFRYFILPYIVFRINVKPQSKNTVWVELIIAVFVNLITVAVFLNKTFYWEDLKEPQRIMW</sequence>
<dbReference type="eggNOG" id="KOG2642">
    <property type="taxonomic scope" value="Eukaryota"/>
</dbReference>
<keyword evidence="15" id="KW-0732">Signal</keyword>
<dbReference type="GeneTree" id="ENSGT00390000012906"/>
<keyword evidence="8 14" id="KW-0812">Transmembrane</keyword>